<dbReference type="InterPro" id="IPR014710">
    <property type="entry name" value="RmlC-like_jellyroll"/>
</dbReference>
<sequence>MSDQRLRTTEDISQLMSEFESRYRQLEQQMSLFQPIAARIIQHFQGSTTSIRTSINHHKRDSNIPSLKIFPPLEAIKSSNDRILDDTDGILLMSHAINVEDSSCHEEWLKNAEKIDPEDEDDIEYSTNNQLGNADSRDKIFEAVEEKQRRKFSASLKGSNDSMNVSSFFARSTLRRLSNMNSPLGSQDSVRSRGENRKGAKFTSVKAQRTGNQNQSNLKVPSEEATTSNGTSVSIEVGESDSIHSNKHSVSLSKTKGQAFEHGSIKSRKNSGVVISPTTSKKEVDEKDDVKILVPPSAIPITISVSEESAGKTVETKNIVGPESTASSLAPSSPTSPSGLLSSSSVKKSSRLLAPSSNAKSKSLLAIKFATSVKYDIEDSLLSMGSKPAAEKEAPDMISRSSVNNETYSLWNHGIDSLSVFLVNIEFLFSISYFSELWLIPVAICYDLQLPRYFSIIVSTKNTLEFLLEHITLRSNHPAMKLIKNPTVQDWRLHYLKNRLLVDVITIFPFELLAINGNEYLWAIRLLRMYKLFEITRTSPIYNRLRVKTQEWFRIGNAASLFFPLMFLFILFMHVQACVIFLTGRVFDFSNDDIEPYRDAIFFDQYMWSLYMSTANMFPLGYHPKNPMEQFITAVFVIAGAGLYACIVGAISSIAMGFDASGRLYKQKVDELKEYMRWKCLNPVTQRKVLKYYELKYRGKYFEEGSLLNEMNESLRMEIAVHNCRELISKVSFLKREQHDGRDDLFAGCIATALQPCYYVPGDILFLQGEIGADMYFLLSGSLNVLISGKRVAQLKDGAFFGELALYANTPRTATVQAASSCIVYRLSRDSFNSILDMFDDVKKKVKAIYNERLEKLKVEEDIRKLAAAKETISRVTFLRRDYQLDPNDDSFATKLASLFEPAFFAADDVIFNQGEMGDEMFVIKSGAVDVLVGGYNVSTLREGACFGELALIARLPRPSTVQASSVCMCYKVHRDQFAKILDEFPDIKLHVDALLFEKMREKN</sequence>
<dbReference type="PROSITE" id="PS00889">
    <property type="entry name" value="CNMP_BINDING_2"/>
    <property type="match status" value="1"/>
</dbReference>
<dbReference type="InterPro" id="IPR000595">
    <property type="entry name" value="cNMP-bd_dom"/>
</dbReference>
<dbReference type="InterPro" id="IPR005821">
    <property type="entry name" value="Ion_trans_dom"/>
</dbReference>
<feature type="compositionally biased region" description="Polar residues" evidence="7">
    <location>
        <begin position="179"/>
        <end position="189"/>
    </location>
</feature>
<evidence type="ECO:0000259" key="9">
    <source>
        <dbReference type="PROSITE" id="PS50042"/>
    </source>
</evidence>
<evidence type="ECO:0000256" key="4">
    <source>
        <dbReference type="ARBA" id="ARBA00022989"/>
    </source>
</evidence>
<gene>
    <name evidence="10" type="ORF">BCR33DRAFT_772213</name>
</gene>
<proteinExistence type="predicted"/>
<evidence type="ECO:0000256" key="1">
    <source>
        <dbReference type="ARBA" id="ARBA00004141"/>
    </source>
</evidence>
<dbReference type="Gene3D" id="1.10.287.70">
    <property type="match status" value="1"/>
</dbReference>
<organism evidence="10 11">
    <name type="scientific">Rhizoclosmatium globosum</name>
    <dbReference type="NCBI Taxonomy" id="329046"/>
    <lineage>
        <taxon>Eukaryota</taxon>
        <taxon>Fungi</taxon>
        <taxon>Fungi incertae sedis</taxon>
        <taxon>Chytridiomycota</taxon>
        <taxon>Chytridiomycota incertae sedis</taxon>
        <taxon>Chytridiomycetes</taxon>
        <taxon>Chytridiales</taxon>
        <taxon>Chytriomycetaceae</taxon>
        <taxon>Rhizoclosmatium</taxon>
    </lineage>
</organism>
<feature type="domain" description="Cyclic nucleotide-binding" evidence="9">
    <location>
        <begin position="750"/>
        <end position="853"/>
    </location>
</feature>
<dbReference type="PROSITE" id="PS50042">
    <property type="entry name" value="CNMP_BINDING_3"/>
    <property type="match status" value="2"/>
</dbReference>
<feature type="transmembrane region" description="Helical" evidence="8">
    <location>
        <begin position="561"/>
        <end position="582"/>
    </location>
</feature>
<name>A0A1Y2B653_9FUNG</name>
<reference evidence="10 11" key="1">
    <citation type="submission" date="2016-07" db="EMBL/GenBank/DDBJ databases">
        <title>Pervasive Adenine N6-methylation of Active Genes in Fungi.</title>
        <authorList>
            <consortium name="DOE Joint Genome Institute"/>
            <person name="Mondo S.J."/>
            <person name="Dannebaum R.O."/>
            <person name="Kuo R.C."/>
            <person name="Labutti K."/>
            <person name="Haridas S."/>
            <person name="Kuo A."/>
            <person name="Salamov A."/>
            <person name="Ahrendt S.R."/>
            <person name="Lipzen A."/>
            <person name="Sullivan W."/>
            <person name="Andreopoulos W.B."/>
            <person name="Clum A."/>
            <person name="Lindquist E."/>
            <person name="Daum C."/>
            <person name="Ramamoorthy G.K."/>
            <person name="Gryganskyi A."/>
            <person name="Culley D."/>
            <person name="Magnuson J.K."/>
            <person name="James T.Y."/>
            <person name="O'Malley M.A."/>
            <person name="Stajich J.E."/>
            <person name="Spatafora J.W."/>
            <person name="Visel A."/>
            <person name="Grigoriev I.V."/>
        </authorList>
    </citation>
    <scope>NUCLEOTIDE SEQUENCE [LARGE SCALE GENOMIC DNA]</scope>
    <source>
        <strain evidence="10 11">JEL800</strain>
    </source>
</reference>
<dbReference type="AlphaFoldDB" id="A0A1Y2B653"/>
<keyword evidence="4 8" id="KW-1133">Transmembrane helix</keyword>
<feature type="transmembrane region" description="Helical" evidence="8">
    <location>
        <begin position="631"/>
        <end position="658"/>
    </location>
</feature>
<feature type="compositionally biased region" description="Low complexity" evidence="7">
    <location>
        <begin position="324"/>
        <end position="343"/>
    </location>
</feature>
<feature type="region of interest" description="Disordered" evidence="7">
    <location>
        <begin position="179"/>
        <end position="231"/>
    </location>
</feature>
<comment type="caution">
    <text evidence="10">The sequence shown here is derived from an EMBL/GenBank/DDBJ whole genome shotgun (WGS) entry which is preliminary data.</text>
</comment>
<dbReference type="Gene3D" id="2.60.120.10">
    <property type="entry name" value="Jelly Rolls"/>
    <property type="match status" value="2"/>
</dbReference>
<keyword evidence="5" id="KW-0406">Ion transport</keyword>
<evidence type="ECO:0000256" key="7">
    <source>
        <dbReference type="SAM" id="MobiDB-lite"/>
    </source>
</evidence>
<dbReference type="EMBL" id="MCGO01000083">
    <property type="protein sequence ID" value="ORY30318.1"/>
    <property type="molecule type" value="Genomic_DNA"/>
</dbReference>
<dbReference type="InterPro" id="IPR051413">
    <property type="entry name" value="K/Na_HCN_channel"/>
</dbReference>
<evidence type="ECO:0000313" key="10">
    <source>
        <dbReference type="EMBL" id="ORY30318.1"/>
    </source>
</evidence>
<evidence type="ECO:0000256" key="2">
    <source>
        <dbReference type="ARBA" id="ARBA00022448"/>
    </source>
</evidence>
<dbReference type="SUPFAM" id="SSF51206">
    <property type="entry name" value="cAMP-binding domain-like"/>
    <property type="match status" value="2"/>
</dbReference>
<dbReference type="GO" id="GO:0098855">
    <property type="term" value="C:HCN channel complex"/>
    <property type="evidence" value="ECO:0007669"/>
    <property type="project" value="TreeGrafter"/>
</dbReference>
<dbReference type="PANTHER" id="PTHR45689">
    <property type="entry name" value="I[[H]] CHANNEL, ISOFORM E"/>
    <property type="match status" value="1"/>
</dbReference>
<dbReference type="CDD" id="cd00038">
    <property type="entry name" value="CAP_ED"/>
    <property type="match status" value="2"/>
</dbReference>
<dbReference type="GO" id="GO:0003254">
    <property type="term" value="P:regulation of membrane depolarization"/>
    <property type="evidence" value="ECO:0007669"/>
    <property type="project" value="TreeGrafter"/>
</dbReference>
<dbReference type="PRINTS" id="PR00103">
    <property type="entry name" value="CAMPKINASE"/>
</dbReference>
<dbReference type="Gene3D" id="1.10.287.630">
    <property type="entry name" value="Helix hairpin bin"/>
    <property type="match status" value="1"/>
</dbReference>
<dbReference type="Pfam" id="PF00520">
    <property type="entry name" value="Ion_trans"/>
    <property type="match status" value="1"/>
</dbReference>
<evidence type="ECO:0000256" key="8">
    <source>
        <dbReference type="SAM" id="Phobius"/>
    </source>
</evidence>
<evidence type="ECO:0000313" key="11">
    <source>
        <dbReference type="Proteomes" id="UP000193642"/>
    </source>
</evidence>
<evidence type="ECO:0000256" key="5">
    <source>
        <dbReference type="ARBA" id="ARBA00023065"/>
    </source>
</evidence>
<comment type="subcellular location">
    <subcellularLocation>
        <location evidence="1">Membrane</location>
        <topology evidence="1">Multi-pass membrane protein</topology>
    </subcellularLocation>
</comment>
<evidence type="ECO:0000256" key="6">
    <source>
        <dbReference type="ARBA" id="ARBA00023136"/>
    </source>
</evidence>
<protein>
    <submittedName>
        <fullName evidence="10">Camp-binding domain-like protein</fullName>
    </submittedName>
</protein>
<feature type="region of interest" description="Disordered" evidence="7">
    <location>
        <begin position="310"/>
        <end position="343"/>
    </location>
</feature>
<feature type="compositionally biased region" description="Polar residues" evidence="7">
    <location>
        <begin position="205"/>
        <end position="231"/>
    </location>
</feature>
<evidence type="ECO:0000256" key="3">
    <source>
        <dbReference type="ARBA" id="ARBA00022692"/>
    </source>
</evidence>
<accession>A0A1Y2B653</accession>
<dbReference type="InterPro" id="IPR018488">
    <property type="entry name" value="cNMP-bd_CS"/>
</dbReference>
<dbReference type="Pfam" id="PF00027">
    <property type="entry name" value="cNMP_binding"/>
    <property type="match status" value="2"/>
</dbReference>
<dbReference type="SMART" id="SM00100">
    <property type="entry name" value="cNMP"/>
    <property type="match status" value="2"/>
</dbReference>
<dbReference type="GO" id="GO:0005249">
    <property type="term" value="F:voltage-gated potassium channel activity"/>
    <property type="evidence" value="ECO:0007669"/>
    <property type="project" value="TreeGrafter"/>
</dbReference>
<dbReference type="OrthoDB" id="2152421at2759"/>
<dbReference type="SUPFAM" id="SSF81324">
    <property type="entry name" value="Voltage-gated potassium channels"/>
    <property type="match status" value="1"/>
</dbReference>
<keyword evidence="3 8" id="KW-0812">Transmembrane</keyword>
<feature type="domain" description="Cyclic nucleotide-binding" evidence="9">
    <location>
        <begin position="884"/>
        <end position="999"/>
    </location>
</feature>
<dbReference type="GO" id="GO:0035725">
    <property type="term" value="P:sodium ion transmembrane transport"/>
    <property type="evidence" value="ECO:0007669"/>
    <property type="project" value="TreeGrafter"/>
</dbReference>
<keyword evidence="2" id="KW-0813">Transport</keyword>
<dbReference type="Proteomes" id="UP000193642">
    <property type="component" value="Unassembled WGS sequence"/>
</dbReference>
<keyword evidence="11" id="KW-1185">Reference proteome</keyword>
<dbReference type="InterPro" id="IPR018490">
    <property type="entry name" value="cNMP-bd_dom_sf"/>
</dbReference>
<keyword evidence="6 8" id="KW-0472">Membrane</keyword>
<dbReference type="PANTHER" id="PTHR45689:SF5">
    <property type="entry name" value="I[[H]] CHANNEL, ISOFORM E"/>
    <property type="match status" value="1"/>
</dbReference>